<reference evidence="2" key="1">
    <citation type="journal article" date="2015" name="Nature">
        <title>Complex archaea that bridge the gap between prokaryotes and eukaryotes.</title>
        <authorList>
            <person name="Spang A."/>
            <person name="Saw J.H."/>
            <person name="Jorgensen S.L."/>
            <person name="Zaremba-Niedzwiedzka K."/>
            <person name="Martijn J."/>
            <person name="Lind A.E."/>
            <person name="van Eijk R."/>
            <person name="Schleper C."/>
            <person name="Guy L."/>
            <person name="Ettema T.J."/>
        </authorList>
    </citation>
    <scope>NUCLEOTIDE SEQUENCE</scope>
</reference>
<dbReference type="InterPro" id="IPR010982">
    <property type="entry name" value="Lambda_DNA-bd_dom_sf"/>
</dbReference>
<evidence type="ECO:0000313" key="2">
    <source>
        <dbReference type="EMBL" id="KKM83457.1"/>
    </source>
</evidence>
<proteinExistence type="predicted"/>
<comment type="caution">
    <text evidence="2">The sequence shown here is derived from an EMBL/GenBank/DDBJ whole genome shotgun (WGS) entry which is preliminary data.</text>
</comment>
<name>A0A0F9NQB9_9ZZZZ</name>
<organism evidence="2">
    <name type="scientific">marine sediment metagenome</name>
    <dbReference type="NCBI Taxonomy" id="412755"/>
    <lineage>
        <taxon>unclassified sequences</taxon>
        <taxon>metagenomes</taxon>
        <taxon>ecological metagenomes</taxon>
    </lineage>
</organism>
<dbReference type="PROSITE" id="PS50943">
    <property type="entry name" value="HTH_CROC1"/>
    <property type="match status" value="1"/>
</dbReference>
<sequence length="66" mass="7284">METEAISLDFDAARIKRIRVLLGETQGDFAKRLGVNINMVTRWETGQAEPMRGPVLKALLDAEAAV</sequence>
<dbReference type="GO" id="GO:0003677">
    <property type="term" value="F:DNA binding"/>
    <property type="evidence" value="ECO:0007669"/>
    <property type="project" value="InterPro"/>
</dbReference>
<accession>A0A0F9NQB9</accession>
<evidence type="ECO:0000259" key="1">
    <source>
        <dbReference type="PROSITE" id="PS50943"/>
    </source>
</evidence>
<dbReference type="SUPFAM" id="SSF47413">
    <property type="entry name" value="lambda repressor-like DNA-binding domains"/>
    <property type="match status" value="1"/>
</dbReference>
<gene>
    <name evidence="2" type="ORF">LCGC14_1309170</name>
</gene>
<protein>
    <recommendedName>
        <fullName evidence="1">HTH cro/C1-type domain-containing protein</fullName>
    </recommendedName>
</protein>
<dbReference type="InterPro" id="IPR001387">
    <property type="entry name" value="Cro/C1-type_HTH"/>
</dbReference>
<dbReference type="EMBL" id="LAZR01007710">
    <property type="protein sequence ID" value="KKM83457.1"/>
    <property type="molecule type" value="Genomic_DNA"/>
</dbReference>
<dbReference type="Gene3D" id="1.10.260.40">
    <property type="entry name" value="lambda repressor-like DNA-binding domains"/>
    <property type="match status" value="1"/>
</dbReference>
<dbReference type="CDD" id="cd00093">
    <property type="entry name" value="HTH_XRE"/>
    <property type="match status" value="1"/>
</dbReference>
<feature type="domain" description="HTH cro/C1-type" evidence="1">
    <location>
        <begin position="15"/>
        <end position="50"/>
    </location>
</feature>
<dbReference type="Pfam" id="PF01381">
    <property type="entry name" value="HTH_3"/>
    <property type="match status" value="1"/>
</dbReference>
<dbReference type="AlphaFoldDB" id="A0A0F9NQB9"/>